<evidence type="ECO:0000259" key="3">
    <source>
        <dbReference type="Pfam" id="PF24670"/>
    </source>
</evidence>
<feature type="compositionally biased region" description="Polar residues" evidence="2">
    <location>
        <begin position="29"/>
        <end position="44"/>
    </location>
</feature>
<keyword evidence="6" id="KW-1185">Reference proteome</keyword>
<evidence type="ECO:0000313" key="4">
    <source>
        <dbReference type="EMBL" id="CAA7039606.1"/>
    </source>
</evidence>
<protein>
    <recommendedName>
        <fullName evidence="3">DUF7653 domain-containing protein</fullName>
    </recommendedName>
</protein>
<feature type="coiled-coil region" evidence="1">
    <location>
        <begin position="391"/>
        <end position="524"/>
    </location>
</feature>
<feature type="compositionally biased region" description="Basic and acidic residues" evidence="2">
    <location>
        <begin position="102"/>
        <end position="116"/>
    </location>
</feature>
<gene>
    <name evidence="4" type="ORF">MERR_LOCUS26841</name>
    <name evidence="5" type="ORF">MERR_LOCUS28626</name>
</gene>
<dbReference type="Gene3D" id="1.10.287.1490">
    <property type="match status" value="1"/>
</dbReference>
<feature type="coiled-coil region" evidence="1">
    <location>
        <begin position="307"/>
        <end position="334"/>
    </location>
</feature>
<feature type="region of interest" description="Disordered" evidence="2">
    <location>
        <begin position="145"/>
        <end position="196"/>
    </location>
</feature>
<organism evidence="4 6">
    <name type="scientific">Microthlaspi erraticum</name>
    <dbReference type="NCBI Taxonomy" id="1685480"/>
    <lineage>
        <taxon>Eukaryota</taxon>
        <taxon>Viridiplantae</taxon>
        <taxon>Streptophyta</taxon>
        <taxon>Embryophyta</taxon>
        <taxon>Tracheophyta</taxon>
        <taxon>Spermatophyta</taxon>
        <taxon>Magnoliopsida</taxon>
        <taxon>eudicotyledons</taxon>
        <taxon>Gunneridae</taxon>
        <taxon>Pentapetalae</taxon>
        <taxon>rosids</taxon>
        <taxon>malvids</taxon>
        <taxon>Brassicales</taxon>
        <taxon>Brassicaceae</taxon>
        <taxon>Coluteocarpeae</taxon>
        <taxon>Microthlaspi</taxon>
    </lineage>
</organism>
<feature type="region of interest" description="Disordered" evidence="2">
    <location>
        <begin position="203"/>
        <end position="222"/>
    </location>
</feature>
<dbReference type="Proteomes" id="UP000467841">
    <property type="component" value="Unassembled WGS sequence"/>
</dbReference>
<evidence type="ECO:0000313" key="6">
    <source>
        <dbReference type="Proteomes" id="UP000467841"/>
    </source>
</evidence>
<dbReference type="OrthoDB" id="1938127at2759"/>
<feature type="compositionally biased region" description="Polar residues" evidence="2">
    <location>
        <begin position="171"/>
        <end position="182"/>
    </location>
</feature>
<name>A0A6D2JQN0_9BRAS</name>
<sequence length="895" mass="102403">MKKLFFFRSSGNGADKQVHCEKLAESKMKTQASTQAEQQLNSPKSHGEVSGGSPALRRSVSLSSAGFLFDKFGETSTNDLPGSAKSQDRHRNHSSRCFTPERQVRERQCEADKFQHDSSASSSSCSSNVSSKVLDRYIDGEEHIERCKKKSSSSQSDVSGSVKQRRLPPRVQSTVPTSPSDTLNDKRKSHSFRESKGTRLRFSTNDCVEDGSRRGSPRSLARNVIERLSQTNGKSKGSSNHEPITIQDIYGGSLDRTFDSSSDVTANVSLAEHYEPVNEFYAHDYGKHQQNHIHGKSMYRCMEEGIDSELEMKIKEAEKRVRLFSEELKQQRCLSDCDFDVSSLVGAVRKLEDERINLAFENVNLLRSQLAERTSAREENRRVKSDWDLHIQRLEKERSELQAGLEKELDRRSGEWTSKLEKFHFEEKKLRERVRELAEQNVSLQRELSVFNESETENKDLITHLERRVAELTTTADELHDENSYLKQTLSQLQETYAGATEDLDFLRRNFEEKDQECKELHKSVTKFLRTCKEQGKTIEGLRDGVSEESKKQPSEKLDQLVKKLQVEQVRLTGIELSLRKEVESMKLETDSLRHENVCLLNRLKGNGEETDITTLKLENELKMRICYLQDQGLSMLNESSQLCYKLLKFIKGKLTQFPQTSQDAVSAKDGLSEQFMIESEVKLHGMRRATENLKRSLQTVTNVVASNSELSCSSRPKEQRNQSIEETLRAELRAETLITSLLREKLYSKEQEIEQLQAELSAAVRGNEILRCEVQSTLDNLSVKTHELKDLKLQMLKKEENINRLESSLQEAAKDMASLKTVLPKVSDERDQIWRELRQCCEKNMLLNGENETLKGMLEKLEEKVLEKEGEITILQDTIGSKRLHLLSSPDFLV</sequence>
<dbReference type="PANTHER" id="PTHR47491:SF5">
    <property type="entry name" value="CAP-GLY DOMAIN LINKER"/>
    <property type="match status" value="1"/>
</dbReference>
<evidence type="ECO:0000313" key="5">
    <source>
        <dbReference type="EMBL" id="CAA7041391.1"/>
    </source>
</evidence>
<feature type="region of interest" description="Disordered" evidence="2">
    <location>
        <begin position="24"/>
        <end position="56"/>
    </location>
</feature>
<dbReference type="PANTHER" id="PTHR47491">
    <property type="entry name" value="CAP-GLY DOMAIN LINKER"/>
    <property type="match status" value="1"/>
</dbReference>
<dbReference type="AlphaFoldDB" id="A0A6D2JQN0"/>
<dbReference type="InterPro" id="IPR056070">
    <property type="entry name" value="DUF7653"/>
</dbReference>
<evidence type="ECO:0000256" key="1">
    <source>
        <dbReference type="SAM" id="Coils"/>
    </source>
</evidence>
<evidence type="ECO:0000256" key="2">
    <source>
        <dbReference type="SAM" id="MobiDB-lite"/>
    </source>
</evidence>
<feature type="coiled-coil region" evidence="1">
    <location>
        <begin position="740"/>
        <end position="879"/>
    </location>
</feature>
<dbReference type="EMBL" id="CACVBM020001214">
    <property type="protein sequence ID" value="CAA7039606.1"/>
    <property type="molecule type" value="Genomic_DNA"/>
</dbReference>
<keyword evidence="1" id="KW-0175">Coiled coil</keyword>
<dbReference type="EMBL" id="CACVBM020001244">
    <property type="protein sequence ID" value="CAA7041391.1"/>
    <property type="molecule type" value="Genomic_DNA"/>
</dbReference>
<accession>A0A6D2JQN0</accession>
<feature type="compositionally biased region" description="Basic and acidic residues" evidence="2">
    <location>
        <begin position="183"/>
        <end position="196"/>
    </location>
</feature>
<feature type="domain" description="DUF7653" evidence="3">
    <location>
        <begin position="578"/>
        <end position="708"/>
    </location>
</feature>
<proteinExistence type="predicted"/>
<feature type="compositionally biased region" description="Low complexity" evidence="2">
    <location>
        <begin position="118"/>
        <end position="127"/>
    </location>
</feature>
<dbReference type="Pfam" id="PF24670">
    <property type="entry name" value="DUF7653"/>
    <property type="match status" value="1"/>
</dbReference>
<reference evidence="4 6" key="1">
    <citation type="submission" date="2020-01" db="EMBL/GenBank/DDBJ databases">
        <authorList>
            <person name="Mishra B."/>
        </authorList>
    </citation>
    <scope>NUCLEOTIDE SEQUENCE [LARGE SCALE GENOMIC DNA]</scope>
</reference>
<feature type="region of interest" description="Disordered" evidence="2">
    <location>
        <begin position="72"/>
        <end position="127"/>
    </location>
</feature>
<feature type="compositionally biased region" description="Low complexity" evidence="2">
    <location>
        <begin position="152"/>
        <end position="162"/>
    </location>
</feature>